<accession>A0A679EPY2</accession>
<keyword evidence="3" id="KW-0496">Mitochondrion</keyword>
<proteinExistence type="predicted"/>
<geneLocation type="mitochondrion" evidence="3"/>
<name>A0A679EPY2_LEUMA</name>
<keyword evidence="1" id="KW-0812">Transmembrane</keyword>
<evidence type="ECO:0000256" key="2">
    <source>
        <dbReference type="SAM" id="SignalP"/>
    </source>
</evidence>
<keyword evidence="1" id="KW-1133">Transmembrane helix</keyword>
<keyword evidence="2" id="KW-0732">Signal</keyword>
<dbReference type="AlphaFoldDB" id="A0A679EPY2"/>
<dbReference type="RefSeq" id="YP_009730096.1">
    <property type="nucleotide sequence ID" value="NC_045933.1"/>
</dbReference>
<evidence type="ECO:0000256" key="1">
    <source>
        <dbReference type="SAM" id="Phobius"/>
    </source>
</evidence>
<feature type="chain" id="PRO_5025360758" evidence="2">
    <location>
        <begin position="23"/>
        <end position="110"/>
    </location>
</feature>
<organism evidence="3">
    <name type="scientific">Leucocryptos marina</name>
    <name type="common">Marine flagellate</name>
    <name type="synonym">Bodo marinus</name>
    <dbReference type="NCBI Taxonomy" id="299206"/>
    <lineage>
        <taxon>Eukaryota</taxon>
        <taxon>Cryptophyceae</taxon>
        <taxon>Kathablepharidacea</taxon>
        <taxon>Katablepharidaceae</taxon>
        <taxon>Leucocryptos</taxon>
    </lineage>
</organism>
<evidence type="ECO:0000313" key="3">
    <source>
        <dbReference type="EMBL" id="BBQ05426.1"/>
    </source>
</evidence>
<dbReference type="EMBL" id="LC515368">
    <property type="protein sequence ID" value="BBQ05426.1"/>
    <property type="molecule type" value="Genomic_DNA"/>
</dbReference>
<dbReference type="GeneID" id="43959866"/>
<keyword evidence="1" id="KW-0472">Membrane</keyword>
<protein>
    <submittedName>
        <fullName evidence="3">Uncharacterized protein</fullName>
    </submittedName>
</protein>
<reference evidence="3" key="1">
    <citation type="submission" date="2019-12" db="EMBL/GenBank/DDBJ databases">
        <title>Mitochondrial genomes of Hemiarma marina and Leucocryptos marina revised the evolution of cytochrome c maturation in Cryptista.</title>
        <authorList>
            <person name="Nishimura Y."/>
            <person name="Kume K."/>
            <person name="Sonehara K."/>
            <person name="Tanifuji G."/>
            <person name="Shiratori T."/>
            <person name="Ishida K."/>
            <person name="Hashimoto T."/>
            <person name="Inagaki Y."/>
            <person name="Ohkuma M."/>
        </authorList>
    </citation>
    <scope>NUCLEOTIDE SEQUENCE</scope>
    <source>
        <strain evidence="3">NIES-1335</strain>
    </source>
</reference>
<feature type="transmembrane region" description="Helical" evidence="1">
    <location>
        <begin position="32"/>
        <end position="50"/>
    </location>
</feature>
<sequence length="110" mass="13030">MLSLTYFVWSFYLLILFYSVSSESSSFWDMLLFSEETFIVLLFGLYLFILHMHRDMGTEEFAQYSAEISAASSKSYIDLFIGLHFINESYRKRLDYTSELTVFKNFVTDI</sequence>
<feature type="signal peptide" evidence="2">
    <location>
        <begin position="1"/>
        <end position="22"/>
    </location>
</feature>